<dbReference type="Proteomes" id="UP000290057">
    <property type="component" value="Chromosome"/>
</dbReference>
<evidence type="ECO:0008006" key="3">
    <source>
        <dbReference type="Google" id="ProtNLM"/>
    </source>
</evidence>
<reference evidence="1 2" key="1">
    <citation type="submission" date="2019-01" db="EMBL/GenBank/DDBJ databases">
        <title>Complete genome sequence of Erythrobacter flavus KJ5.</title>
        <authorList>
            <person name="Kanesaki Y."/>
            <person name="Brotosudarmo T."/>
            <person name="Moriuchi R."/>
            <person name="Awai K."/>
        </authorList>
    </citation>
    <scope>NUCLEOTIDE SEQUENCE [LARGE SCALE GENOMIC DNA]</scope>
    <source>
        <strain evidence="1 2">KJ5</strain>
    </source>
</reference>
<gene>
    <name evidence="1" type="ORF">EKJ_00530</name>
</gene>
<protein>
    <recommendedName>
        <fullName evidence="3">Calpastatin</fullName>
    </recommendedName>
</protein>
<dbReference type="AlphaFoldDB" id="A0A3T1CE14"/>
<dbReference type="InterPro" id="IPR036287">
    <property type="entry name" value="Rv1873-like_sf"/>
</dbReference>
<dbReference type="InterPro" id="IPR014937">
    <property type="entry name" value="DUF1810"/>
</dbReference>
<dbReference type="Gene3D" id="1.25.40.380">
    <property type="entry name" value="Protein of unknown function DUF1810"/>
    <property type="match status" value="1"/>
</dbReference>
<dbReference type="Pfam" id="PF08837">
    <property type="entry name" value="DUF1810"/>
    <property type="match status" value="1"/>
</dbReference>
<organism evidence="1 2">
    <name type="scientific">Qipengyuania flava</name>
    <dbReference type="NCBI Taxonomy" id="192812"/>
    <lineage>
        <taxon>Bacteria</taxon>
        <taxon>Pseudomonadati</taxon>
        <taxon>Pseudomonadota</taxon>
        <taxon>Alphaproteobacteria</taxon>
        <taxon>Sphingomonadales</taxon>
        <taxon>Erythrobacteraceae</taxon>
        <taxon>Qipengyuania</taxon>
    </lineage>
</organism>
<name>A0A3T1CE14_9SPHN</name>
<keyword evidence="2" id="KW-1185">Reference proteome</keyword>
<sequence length="147" mass="15916">MSTTTIERGRFAHFLSAQDGGTFERALGEIRSGAKTTHWMWFIFPQIAGLGSSANARKFALASAAEAAQFAAHDELGPRLFEATEALLDWAGTLSAEDILGPVDTVKLRSSMTLFEAACSAEDAQVFADVLDRFFDGERDPLTLAKL</sequence>
<proteinExistence type="predicted"/>
<accession>A0A3T1CE14</accession>
<dbReference type="SUPFAM" id="SSF140736">
    <property type="entry name" value="Rv1873-like"/>
    <property type="match status" value="1"/>
</dbReference>
<evidence type="ECO:0000313" key="2">
    <source>
        <dbReference type="Proteomes" id="UP000290057"/>
    </source>
</evidence>
<dbReference type="EMBL" id="AP019389">
    <property type="protein sequence ID" value="BBI19206.1"/>
    <property type="molecule type" value="Genomic_DNA"/>
</dbReference>
<evidence type="ECO:0000313" key="1">
    <source>
        <dbReference type="EMBL" id="BBI19206.1"/>
    </source>
</evidence>
<dbReference type="RefSeq" id="WP_067500320.1">
    <property type="nucleotide sequence ID" value="NZ_AP019389.1"/>
</dbReference>